<gene>
    <name evidence="1" type="ORF">DPEC_G00096130</name>
</gene>
<keyword evidence="2" id="KW-1185">Reference proteome</keyword>
<evidence type="ECO:0000313" key="1">
    <source>
        <dbReference type="EMBL" id="KAJ8007626.1"/>
    </source>
</evidence>
<reference evidence="1" key="1">
    <citation type="submission" date="2021-05" db="EMBL/GenBank/DDBJ databases">
        <authorList>
            <person name="Pan Q."/>
            <person name="Jouanno E."/>
            <person name="Zahm M."/>
            <person name="Klopp C."/>
            <person name="Cabau C."/>
            <person name="Louis A."/>
            <person name="Berthelot C."/>
            <person name="Parey E."/>
            <person name="Roest Crollius H."/>
            <person name="Montfort J."/>
            <person name="Robinson-Rechavi M."/>
            <person name="Bouchez O."/>
            <person name="Lampietro C."/>
            <person name="Lopez Roques C."/>
            <person name="Donnadieu C."/>
            <person name="Postlethwait J."/>
            <person name="Bobe J."/>
            <person name="Dillon D."/>
            <person name="Chandos A."/>
            <person name="von Hippel F."/>
            <person name="Guiguen Y."/>
        </authorList>
    </citation>
    <scope>NUCLEOTIDE SEQUENCE</scope>
    <source>
        <strain evidence="1">YG-Jan2019</strain>
    </source>
</reference>
<protein>
    <submittedName>
        <fullName evidence="1">Uncharacterized protein</fullName>
    </submittedName>
</protein>
<sequence length="548" mass="61433">MSVASSSFVPMEPSGLFATHLNCSICTDPFVDPVTTLCGHTFCQPCLNRNLSYNDLQCPLCKEHLRGNPKVNIILRSLIEELKKVTKKEPVEYSGSPGEVACDICTKRKLKAHKSCLVCLASYCHVHLGPHTSIKRLKGHRLVAPIEDLDGRACLTHGRPLELYSRAEGRCVCALCVEEGCQVVSTETEWERKKGELDSTKAAIQKKILERQKKAEEIRMSVEQCKVQLNREKREVDTVFEKLMLAVKEAHKAAVSPMEERQRVVEAEAGKLTLELEREMNKLKDITVHMEDIAQLEDHIHFLQTYPSLSHQGDERVWTDVSVDTTLAFGTLRSSWSAMLENMKQELETLSSIELERMQKFAVDVTLDPATANQQLIVSEDRKQVRDGGKIQDLPDHTDRFDPFGSILGNNKLTSGRSYWEVEVGNKPGWDLGIAKGDANRKGPLSVNPPNGFWAIVHDKGVQYAALLEQPVLLSLRVKPKRVGVFLDYEEGLLSFYDVETKAHIHSFTGCSFSGEMFPYFSPHLQNGDKNSDPLVIAKQAEIVVNPA</sequence>
<proteinExistence type="predicted"/>
<organism evidence="1 2">
    <name type="scientific">Dallia pectoralis</name>
    <name type="common">Alaska blackfish</name>
    <dbReference type="NCBI Taxonomy" id="75939"/>
    <lineage>
        <taxon>Eukaryota</taxon>
        <taxon>Metazoa</taxon>
        <taxon>Chordata</taxon>
        <taxon>Craniata</taxon>
        <taxon>Vertebrata</taxon>
        <taxon>Euteleostomi</taxon>
        <taxon>Actinopterygii</taxon>
        <taxon>Neopterygii</taxon>
        <taxon>Teleostei</taxon>
        <taxon>Protacanthopterygii</taxon>
        <taxon>Esociformes</taxon>
        <taxon>Umbridae</taxon>
        <taxon>Dallia</taxon>
    </lineage>
</organism>
<dbReference type="EMBL" id="CM055735">
    <property type="protein sequence ID" value="KAJ8007626.1"/>
    <property type="molecule type" value="Genomic_DNA"/>
</dbReference>
<dbReference type="Proteomes" id="UP001157502">
    <property type="component" value="Chromosome 8"/>
</dbReference>
<evidence type="ECO:0000313" key="2">
    <source>
        <dbReference type="Proteomes" id="UP001157502"/>
    </source>
</evidence>
<accession>A0ACC2GVW6</accession>
<name>A0ACC2GVW6_DALPE</name>
<comment type="caution">
    <text evidence="1">The sequence shown here is derived from an EMBL/GenBank/DDBJ whole genome shotgun (WGS) entry which is preliminary data.</text>
</comment>